<dbReference type="InterPro" id="IPR013783">
    <property type="entry name" value="Ig-like_fold"/>
</dbReference>
<dbReference type="Proteomes" id="UP000429958">
    <property type="component" value="Unassembled WGS sequence"/>
</dbReference>
<organism evidence="4 5">
    <name type="scientific">Clostridium porci</name>
    <dbReference type="NCBI Taxonomy" id="2605778"/>
    <lineage>
        <taxon>Bacteria</taxon>
        <taxon>Bacillati</taxon>
        <taxon>Bacillota</taxon>
        <taxon>Clostridia</taxon>
        <taxon>Eubacteriales</taxon>
        <taxon>Clostridiaceae</taxon>
        <taxon>Clostridium</taxon>
    </lineage>
</organism>
<feature type="region of interest" description="Disordered" evidence="2">
    <location>
        <begin position="382"/>
        <end position="403"/>
    </location>
</feature>
<dbReference type="Gene3D" id="2.60.40.1180">
    <property type="entry name" value="Golgi alpha-mannosidase II"/>
    <property type="match status" value="1"/>
</dbReference>
<dbReference type="PANTHER" id="PTHR43002">
    <property type="entry name" value="GLYCOGEN DEBRANCHING ENZYME"/>
    <property type="match status" value="1"/>
</dbReference>
<feature type="domain" description="Glycosyl hydrolase family 13 catalytic" evidence="3">
    <location>
        <begin position="140"/>
        <end position="486"/>
    </location>
</feature>
<sequence length="634" mass="72634">MMKGSYQIEEADESIYGMGTTSVAGGVHFSFASEGETAELLLYKNGALEAKIPFPERGRIGNVWRMTVLGNFQGLEYAYAVDGREIPDLYGRQFTGRERWGSLEQLERQIRTPVIEEEEPFDWEDDKLPQIPYEACVIYHIHPRGFTKHASSGVERRRRGTFAGIGDKIPYLKELGITTLEMMPPVEFEELMTPSQRDESSFTPERSPGKLNYWGYTRGYSFAPKASYCSGEAKEPVREFKHLVKCLHKEGLELVIELYFDGREAPAYVLDAVRFWAQEYHVDGVRLVGYAPLKLLGEDPYLSRLKLFARSWEGVNPGTCRHLAEYNEGFLTDMRRFLKGDEGQLDHVAFHSRRNPANIGVVNFMANTNGFTMMDMVSFDSKHNEDNGEGNRDGTDYNQSWNCGTEGPSRGKKVLQLRRKQLRNAVLLLFLSQGTPLLMAGDEFGRTKKGNNNSYCQDNEISWINWGLRSTNSDLFEFVKYVIGFRREHPVFHMDREPSLLDYRSVGLPDVSYHGEKAWYPQFEKSSRQLGILYCGRYGRKADGSEDNYFYVAYNMHWEPHEFALPNLPKKLSWHMAFNTDEDAINGIYPAGSEKRLEHQRQVAVMGRSIVVLIGKEAEERKERYIKAIKPGSA</sequence>
<gene>
    <name evidence="4" type="ORF">FYJ39_11280</name>
</gene>
<dbReference type="SMART" id="SM00642">
    <property type="entry name" value="Aamy"/>
    <property type="match status" value="1"/>
</dbReference>
<dbReference type="AlphaFoldDB" id="A0A7X2NMQ9"/>
<dbReference type="InterPro" id="IPR014756">
    <property type="entry name" value="Ig_E-set"/>
</dbReference>
<dbReference type="GO" id="GO:0005975">
    <property type="term" value="P:carbohydrate metabolic process"/>
    <property type="evidence" value="ECO:0007669"/>
    <property type="project" value="InterPro"/>
</dbReference>
<reference evidence="4 5" key="1">
    <citation type="submission" date="2019-08" db="EMBL/GenBank/DDBJ databases">
        <title>In-depth cultivation of the pig gut microbiome towards novel bacterial diversity and tailored functional studies.</title>
        <authorList>
            <person name="Wylensek D."/>
            <person name="Hitch T.C.A."/>
            <person name="Clavel T."/>
        </authorList>
    </citation>
    <scope>NUCLEOTIDE SEQUENCE [LARGE SCALE GENOMIC DNA]</scope>
    <source>
        <strain evidence="4 5">WCA-389-WT-23D1</strain>
    </source>
</reference>
<feature type="compositionally biased region" description="Basic and acidic residues" evidence="2">
    <location>
        <begin position="382"/>
        <end position="395"/>
    </location>
</feature>
<accession>A0A7X2NMQ9</accession>
<evidence type="ECO:0000259" key="3">
    <source>
        <dbReference type="SMART" id="SM00642"/>
    </source>
</evidence>
<dbReference type="SUPFAM" id="SSF81296">
    <property type="entry name" value="E set domains"/>
    <property type="match status" value="1"/>
</dbReference>
<dbReference type="SUPFAM" id="SSF51011">
    <property type="entry name" value="Glycosyl hydrolase domain"/>
    <property type="match status" value="1"/>
</dbReference>
<dbReference type="InterPro" id="IPR006047">
    <property type="entry name" value="GH13_cat_dom"/>
</dbReference>
<evidence type="ECO:0000256" key="1">
    <source>
        <dbReference type="ARBA" id="ARBA00008061"/>
    </source>
</evidence>
<evidence type="ECO:0000313" key="4">
    <source>
        <dbReference type="EMBL" id="MSS37138.1"/>
    </source>
</evidence>
<dbReference type="EMBL" id="VUMD01000009">
    <property type="protein sequence ID" value="MSS37138.1"/>
    <property type="molecule type" value="Genomic_DNA"/>
</dbReference>
<dbReference type="InterPro" id="IPR017853">
    <property type="entry name" value="GH"/>
</dbReference>
<dbReference type="InterPro" id="IPR013780">
    <property type="entry name" value="Glyco_hydro_b"/>
</dbReference>
<keyword evidence="5" id="KW-1185">Reference proteome</keyword>
<protein>
    <submittedName>
        <fullName evidence="4">Alpha-amylase</fullName>
    </submittedName>
</protein>
<name>A0A7X2NMQ9_9CLOT</name>
<comment type="caution">
    <text evidence="4">The sequence shown here is derived from an EMBL/GenBank/DDBJ whole genome shotgun (WGS) entry which is preliminary data.</text>
</comment>
<proteinExistence type="inferred from homology"/>
<dbReference type="SUPFAM" id="SSF51445">
    <property type="entry name" value="(Trans)glycosidases"/>
    <property type="match status" value="1"/>
</dbReference>
<dbReference type="Gene3D" id="2.60.40.10">
    <property type="entry name" value="Immunoglobulins"/>
    <property type="match status" value="1"/>
</dbReference>
<comment type="similarity">
    <text evidence="1">Belongs to the glycosyl hydrolase 13 family.</text>
</comment>
<evidence type="ECO:0000313" key="5">
    <source>
        <dbReference type="Proteomes" id="UP000429958"/>
    </source>
</evidence>
<dbReference type="Gene3D" id="3.20.20.80">
    <property type="entry name" value="Glycosidases"/>
    <property type="match status" value="2"/>
</dbReference>
<evidence type="ECO:0000256" key="2">
    <source>
        <dbReference type="SAM" id="MobiDB-lite"/>
    </source>
</evidence>